<protein>
    <submittedName>
        <fullName evidence="1">Uncharacterized protein</fullName>
    </submittedName>
</protein>
<dbReference type="Proteomes" id="UP000825935">
    <property type="component" value="Chromosome 2"/>
</dbReference>
<proteinExistence type="predicted"/>
<gene>
    <name evidence="1" type="ORF">KP509_02G059100</name>
</gene>
<sequence>MNPSGVCTTPSSPEAMQYMFLIFMPRGFSVAQEHGVGREQIASGLKPDLRHAYYKPWATFRVFVGAGDSFSPAKAREKAQRTFDFVLMKSFHGVRLHGRRCDDVYVE</sequence>
<dbReference type="EMBL" id="CM035407">
    <property type="protein sequence ID" value="KAH7443984.1"/>
    <property type="molecule type" value="Genomic_DNA"/>
</dbReference>
<comment type="caution">
    <text evidence="1">The sequence shown here is derived from an EMBL/GenBank/DDBJ whole genome shotgun (WGS) entry which is preliminary data.</text>
</comment>
<keyword evidence="2" id="KW-1185">Reference proteome</keyword>
<evidence type="ECO:0000313" key="2">
    <source>
        <dbReference type="Proteomes" id="UP000825935"/>
    </source>
</evidence>
<organism evidence="1 2">
    <name type="scientific">Ceratopteris richardii</name>
    <name type="common">Triangle waterfern</name>
    <dbReference type="NCBI Taxonomy" id="49495"/>
    <lineage>
        <taxon>Eukaryota</taxon>
        <taxon>Viridiplantae</taxon>
        <taxon>Streptophyta</taxon>
        <taxon>Embryophyta</taxon>
        <taxon>Tracheophyta</taxon>
        <taxon>Polypodiopsida</taxon>
        <taxon>Polypodiidae</taxon>
        <taxon>Polypodiales</taxon>
        <taxon>Pteridineae</taxon>
        <taxon>Pteridaceae</taxon>
        <taxon>Parkerioideae</taxon>
        <taxon>Ceratopteris</taxon>
    </lineage>
</organism>
<evidence type="ECO:0000313" key="1">
    <source>
        <dbReference type="EMBL" id="KAH7443984.1"/>
    </source>
</evidence>
<reference evidence="1" key="1">
    <citation type="submission" date="2021-08" db="EMBL/GenBank/DDBJ databases">
        <title>WGS assembly of Ceratopteris richardii.</title>
        <authorList>
            <person name="Marchant D.B."/>
            <person name="Chen G."/>
            <person name="Jenkins J."/>
            <person name="Shu S."/>
            <person name="Leebens-Mack J."/>
            <person name="Grimwood J."/>
            <person name="Schmutz J."/>
            <person name="Soltis P."/>
            <person name="Soltis D."/>
            <person name="Chen Z.-H."/>
        </authorList>
    </citation>
    <scope>NUCLEOTIDE SEQUENCE</scope>
    <source>
        <strain evidence="1">Whitten #5841</strain>
        <tissue evidence="1">Leaf</tissue>
    </source>
</reference>
<accession>A0A8T2VDC8</accession>
<name>A0A8T2VDC8_CERRI</name>
<dbReference type="AlphaFoldDB" id="A0A8T2VDC8"/>